<proteinExistence type="predicted"/>
<sequence>MGRIMAIWARIKNLKFKQLLVLAQLSIQHPTSILPTYKATKNSMAICDRRFGNAHHKDNETNAFRHALWNFLIAEYCFRGNDSVKKSVNWAKRITDLHERLSPNELLAKTMDLHNNQQGRVLFEEGIKEEQIVSVLQQKMKKALKIVSPEDAKKAPQQLIYIAHER</sequence>
<evidence type="ECO:0000313" key="3">
    <source>
        <dbReference type="Proteomes" id="UP001230915"/>
    </source>
</evidence>
<dbReference type="Proteomes" id="UP001230915">
    <property type="component" value="Unassembled WGS sequence"/>
</dbReference>
<gene>
    <name evidence="2" type="ORF">RBU60_03485</name>
</gene>
<dbReference type="Pfam" id="PF22322">
    <property type="entry name" value="DUF6973"/>
    <property type="match status" value="1"/>
</dbReference>
<keyword evidence="3" id="KW-1185">Reference proteome</keyword>
<comment type="caution">
    <text evidence="2">The sequence shown here is derived from an EMBL/GenBank/DDBJ whole genome shotgun (WGS) entry which is preliminary data.</text>
</comment>
<dbReference type="InterPro" id="IPR054246">
    <property type="entry name" value="DUF6973"/>
</dbReference>
<accession>A0ABU0ZYT4</accession>
<organism evidence="2 3">
    <name type="scientific">Mesonia profundi</name>
    <dbReference type="NCBI Taxonomy" id="3070998"/>
    <lineage>
        <taxon>Bacteria</taxon>
        <taxon>Pseudomonadati</taxon>
        <taxon>Bacteroidota</taxon>
        <taxon>Flavobacteriia</taxon>
        <taxon>Flavobacteriales</taxon>
        <taxon>Flavobacteriaceae</taxon>
        <taxon>Mesonia</taxon>
    </lineage>
</organism>
<dbReference type="RefSeq" id="WP_308863276.1">
    <property type="nucleotide sequence ID" value="NZ_JAVHUL010000006.1"/>
</dbReference>
<name>A0ABU0ZYT4_9FLAO</name>
<dbReference type="EMBL" id="JAVHUL010000006">
    <property type="protein sequence ID" value="MDQ7916625.1"/>
    <property type="molecule type" value="Genomic_DNA"/>
</dbReference>
<reference evidence="2 3" key="1">
    <citation type="submission" date="2023-08" db="EMBL/GenBank/DDBJ databases">
        <title>Mesonia sp. MT50, isolated from deep-sea sediment of the Mariana Trench.</title>
        <authorList>
            <person name="Fu H."/>
        </authorList>
    </citation>
    <scope>NUCLEOTIDE SEQUENCE [LARGE SCALE GENOMIC DNA]</scope>
    <source>
        <strain evidence="2 3">MT50</strain>
    </source>
</reference>
<evidence type="ECO:0000313" key="2">
    <source>
        <dbReference type="EMBL" id="MDQ7916625.1"/>
    </source>
</evidence>
<evidence type="ECO:0000259" key="1">
    <source>
        <dbReference type="Pfam" id="PF22322"/>
    </source>
</evidence>
<feature type="domain" description="DUF6973" evidence="1">
    <location>
        <begin position="24"/>
        <end position="143"/>
    </location>
</feature>
<protein>
    <recommendedName>
        <fullName evidence="1">DUF6973 domain-containing protein</fullName>
    </recommendedName>
</protein>